<evidence type="ECO:0000313" key="4">
    <source>
        <dbReference type="EMBL" id="MDR7135854.1"/>
    </source>
</evidence>
<dbReference type="Pfam" id="PF13692">
    <property type="entry name" value="Glyco_trans_1_4"/>
    <property type="match status" value="1"/>
</dbReference>
<keyword evidence="5" id="KW-1185">Reference proteome</keyword>
<evidence type="ECO:0000256" key="3">
    <source>
        <dbReference type="ARBA" id="ARBA00022679"/>
    </source>
</evidence>
<organism evidence="4 5">
    <name type="scientific">Lysobacter niastensis</name>
    <dbReference type="NCBI Taxonomy" id="380629"/>
    <lineage>
        <taxon>Bacteria</taxon>
        <taxon>Pseudomonadati</taxon>
        <taxon>Pseudomonadota</taxon>
        <taxon>Gammaproteobacteria</taxon>
        <taxon>Lysobacterales</taxon>
        <taxon>Lysobacteraceae</taxon>
        <taxon>Lysobacter</taxon>
    </lineage>
</organism>
<reference evidence="4 5" key="1">
    <citation type="submission" date="2023-07" db="EMBL/GenBank/DDBJ databases">
        <title>Sorghum-associated microbial communities from plants grown in Nebraska, USA.</title>
        <authorList>
            <person name="Schachtman D."/>
        </authorList>
    </citation>
    <scope>NUCLEOTIDE SEQUENCE [LARGE SCALE GENOMIC DNA]</scope>
    <source>
        <strain evidence="4 5">BE198</strain>
    </source>
</reference>
<dbReference type="Proteomes" id="UP001251524">
    <property type="component" value="Unassembled WGS sequence"/>
</dbReference>
<dbReference type="PANTHER" id="PTHR12526:SF640">
    <property type="entry name" value="COLANIC ACID BIOSYNTHESIS GLYCOSYLTRANSFERASE WCAL-RELATED"/>
    <property type="match status" value="1"/>
</dbReference>
<dbReference type="PANTHER" id="PTHR12526">
    <property type="entry name" value="GLYCOSYLTRANSFERASE"/>
    <property type="match status" value="1"/>
</dbReference>
<comment type="similarity">
    <text evidence="1">Belongs to the glycosyltransferase group 1 family. Glycosyltransferase 4 subfamily.</text>
</comment>
<evidence type="ECO:0000313" key="5">
    <source>
        <dbReference type="Proteomes" id="UP001251524"/>
    </source>
</evidence>
<proteinExistence type="inferred from homology"/>
<protein>
    <submittedName>
        <fullName evidence="4">Glycosyltransferase involved in cell wall biosynthesis</fullName>
    </submittedName>
</protein>
<dbReference type="EMBL" id="JAVDVY010000003">
    <property type="protein sequence ID" value="MDR7135854.1"/>
    <property type="molecule type" value="Genomic_DNA"/>
</dbReference>
<evidence type="ECO:0000256" key="2">
    <source>
        <dbReference type="ARBA" id="ARBA00022676"/>
    </source>
</evidence>
<accession>A0ABU1WE18</accession>
<dbReference type="SUPFAM" id="SSF53756">
    <property type="entry name" value="UDP-Glycosyltransferase/glycogen phosphorylase"/>
    <property type="match status" value="1"/>
</dbReference>
<dbReference type="CDD" id="cd03801">
    <property type="entry name" value="GT4_PimA-like"/>
    <property type="match status" value="1"/>
</dbReference>
<comment type="caution">
    <text evidence="4">The sequence shown here is derived from an EMBL/GenBank/DDBJ whole genome shotgun (WGS) entry which is preliminary data.</text>
</comment>
<keyword evidence="2" id="KW-0328">Glycosyltransferase</keyword>
<evidence type="ECO:0000256" key="1">
    <source>
        <dbReference type="ARBA" id="ARBA00009481"/>
    </source>
</evidence>
<dbReference type="RefSeq" id="WP_310063874.1">
    <property type="nucleotide sequence ID" value="NZ_JAVDVY010000003.1"/>
</dbReference>
<gene>
    <name evidence="4" type="ORF">J2X06_003072</name>
</gene>
<sequence>MRMLMLPRYDELGASSRLRLLQYIPALQIAGIEVKAAPLLDDRYVRALYAGRISASSVLDGYWQRLKSLLQVGRYDVVWLEKELWPWLPSLCETAPLPRDVAVVADYDDAVFHRYDEHPNAFVRQVLGRKVDRVMRRADLVTAGNAYLAERADAAGARRIERLPTVVDLQRYPRSEKTRESTGPVVIGWIGSPSTAGYLKAITPALQALALRQPIRCVAIGARADQLEGTPFEAWTWREQDEVAMLQQFDIGAMPLPDASWERGKCGYKLIQYMACSLPVVASPVGVNREIVTQGINGLLASTTAEWVDALELLIADASLRRAMGAAGRRAVEDTYSLQAQAPRLVSLLRELVVGESR</sequence>
<keyword evidence="3" id="KW-0808">Transferase</keyword>
<dbReference type="Gene3D" id="3.40.50.2000">
    <property type="entry name" value="Glycogen Phosphorylase B"/>
    <property type="match status" value="2"/>
</dbReference>
<name>A0ABU1WE18_9GAMM</name>